<feature type="compositionally biased region" description="Basic residues" evidence="6">
    <location>
        <begin position="78"/>
        <end position="88"/>
    </location>
</feature>
<dbReference type="InterPro" id="IPR045113">
    <property type="entry name" value="Rpb7-like"/>
</dbReference>
<feature type="compositionally biased region" description="Low complexity" evidence="6">
    <location>
        <begin position="199"/>
        <end position="211"/>
    </location>
</feature>
<organism evidence="8 9">
    <name type="scientific">Microdochium bolleyi</name>
    <dbReference type="NCBI Taxonomy" id="196109"/>
    <lineage>
        <taxon>Eukaryota</taxon>
        <taxon>Fungi</taxon>
        <taxon>Dikarya</taxon>
        <taxon>Ascomycota</taxon>
        <taxon>Pezizomycotina</taxon>
        <taxon>Sordariomycetes</taxon>
        <taxon>Xylariomycetidae</taxon>
        <taxon>Xylariales</taxon>
        <taxon>Microdochiaceae</taxon>
        <taxon>Microdochium</taxon>
    </lineage>
</organism>
<feature type="region of interest" description="Disordered" evidence="6">
    <location>
        <begin position="366"/>
        <end position="393"/>
    </location>
</feature>
<gene>
    <name evidence="8" type="ORF">Micbo1qcDRAFT_167361</name>
</gene>
<proteinExistence type="predicted"/>
<accession>A0A136ISG3</accession>
<dbReference type="InParanoid" id="A0A136ISG3"/>
<evidence type="ECO:0000256" key="3">
    <source>
        <dbReference type="ARBA" id="ARBA00023163"/>
    </source>
</evidence>
<dbReference type="InterPro" id="IPR036898">
    <property type="entry name" value="RNA_pol_Rpb7-like_N_sf"/>
</dbReference>
<keyword evidence="9" id="KW-1185">Reference proteome</keyword>
<feature type="region of interest" description="Disordered" evidence="6">
    <location>
        <begin position="487"/>
        <end position="511"/>
    </location>
</feature>
<feature type="compositionally biased region" description="Basic and acidic residues" evidence="6">
    <location>
        <begin position="32"/>
        <end position="54"/>
    </location>
</feature>
<dbReference type="InterPro" id="IPR041178">
    <property type="entry name" value="RPA43_OB"/>
</dbReference>
<dbReference type="GO" id="GO:0006362">
    <property type="term" value="P:transcription elongation by RNA polymerase I"/>
    <property type="evidence" value="ECO:0007669"/>
    <property type="project" value="TreeGrafter"/>
</dbReference>
<evidence type="ECO:0000313" key="8">
    <source>
        <dbReference type="EMBL" id="KXJ87777.1"/>
    </source>
</evidence>
<evidence type="ECO:0000313" key="9">
    <source>
        <dbReference type="Proteomes" id="UP000070501"/>
    </source>
</evidence>
<feature type="compositionally biased region" description="Low complexity" evidence="6">
    <location>
        <begin position="124"/>
        <end position="140"/>
    </location>
</feature>
<keyword evidence="4 5" id="KW-0539">Nucleus</keyword>
<keyword evidence="3 5" id="KW-0804">Transcription</keyword>
<name>A0A136ISG3_9PEZI</name>
<feature type="compositionally biased region" description="Basic residues" evidence="6">
    <location>
        <begin position="19"/>
        <end position="31"/>
    </location>
</feature>
<evidence type="ECO:0000256" key="5">
    <source>
        <dbReference type="RuleBase" id="RU369086"/>
    </source>
</evidence>
<dbReference type="PANTHER" id="PTHR12709">
    <property type="entry name" value="DNA-DIRECTED RNA POLYMERASE II, III"/>
    <property type="match status" value="1"/>
</dbReference>
<feature type="domain" description="RPA43 OB" evidence="7">
    <location>
        <begin position="316"/>
        <end position="439"/>
    </location>
</feature>
<evidence type="ECO:0000256" key="1">
    <source>
        <dbReference type="ARBA" id="ARBA00004123"/>
    </source>
</evidence>
<dbReference type="Gene3D" id="2.40.50.1060">
    <property type="match status" value="1"/>
</dbReference>
<dbReference type="GO" id="GO:0006352">
    <property type="term" value="P:DNA-templated transcription initiation"/>
    <property type="evidence" value="ECO:0007669"/>
    <property type="project" value="UniProtKB-UniRule"/>
</dbReference>
<protein>
    <recommendedName>
        <fullName evidence="5">DNA-directed RNA polymerase subunit</fullName>
    </recommendedName>
</protein>
<dbReference type="PANTHER" id="PTHR12709:SF5">
    <property type="entry name" value="DNA-DIRECTED RNA POLYMERASE I SUBUNIT RPA43"/>
    <property type="match status" value="1"/>
</dbReference>
<feature type="region of interest" description="Disordered" evidence="6">
    <location>
        <begin position="1"/>
        <end position="211"/>
    </location>
</feature>
<dbReference type="EMBL" id="KQ964261">
    <property type="protein sequence ID" value="KXJ87777.1"/>
    <property type="molecule type" value="Genomic_DNA"/>
</dbReference>
<evidence type="ECO:0000256" key="4">
    <source>
        <dbReference type="ARBA" id="ARBA00023242"/>
    </source>
</evidence>
<comment type="function">
    <text evidence="5">DNA-dependent RNA polymerase which catalyzes the transcription of DNA into RNA using the four ribonucleoside triphosphates as substrates.</text>
</comment>
<reference evidence="9" key="1">
    <citation type="submission" date="2016-02" db="EMBL/GenBank/DDBJ databases">
        <title>Draft genome sequence of Microdochium bolleyi, a fungal endophyte of beachgrass.</title>
        <authorList>
            <consortium name="DOE Joint Genome Institute"/>
            <person name="David A.S."/>
            <person name="May G."/>
            <person name="Haridas S."/>
            <person name="Lim J."/>
            <person name="Wang M."/>
            <person name="Labutti K."/>
            <person name="Lipzen A."/>
            <person name="Barry K."/>
            <person name="Grigoriev I.V."/>
        </authorList>
    </citation>
    <scope>NUCLEOTIDE SEQUENCE [LARGE SCALE GENOMIC DNA]</scope>
    <source>
        <strain evidence="9">J235TASD1</strain>
    </source>
</reference>
<sequence length="511" mass="55992">MSAMVSDAPPVLPPGSDKKSKKAKKEHKTKKRDREPDASIDSSERKSKKARQEIADNVGDDGPAPAVNGVDDVTTEGKKKKDKKRSRTKGAEQVVEPDAAMDVVESEAPTVKKEKKSKKSKNTAVPESQPEPAVEAPAVEEPTKKKKKRERKSKDHDTIAAAAAEAAAIEEKEAAEADGDAMDIDSTPVAKKTKKSSKSKSSSTSKATSTLNTSSADRKFPFFTQTVSLYLPLFPQGMTEPLEGYADQHLKLLVNRYVPDLKGILLAYRNPRLGERPGAKSLTENSGMEDVALLESIAEYAVAFGWFTAEVDIFRPTRGAWMEGKINLQSEGFVGVICFDMFNASIEASRLPEGWRWVDLMSSSKNSKTASDSTPDPFNENANQGEEGADGETEQLHTTGYWVDASGARVTGTLPFRIKNYEVGSSETHGYLSIEGTMLNEEDELARVLDERAEARRRKKHLAGGYLQRQIRRIPDFATTRFAADPLKDEEDEAQRAVQYKGTVAAGDESD</sequence>
<dbReference type="Pfam" id="PF17875">
    <property type="entry name" value="RPA43_OB"/>
    <property type="match status" value="1"/>
</dbReference>
<evidence type="ECO:0000256" key="6">
    <source>
        <dbReference type="SAM" id="MobiDB-lite"/>
    </source>
</evidence>
<dbReference type="Proteomes" id="UP000070501">
    <property type="component" value="Unassembled WGS sequence"/>
</dbReference>
<dbReference type="Gene3D" id="3.30.1490.120">
    <property type="entry name" value="RNA polymerase Rpb7-like, N-terminal domain"/>
    <property type="match status" value="1"/>
</dbReference>
<dbReference type="OrthoDB" id="10250504at2759"/>
<comment type="subcellular location">
    <subcellularLocation>
        <location evidence="1 5">Nucleus</location>
    </subcellularLocation>
</comment>
<dbReference type="GO" id="GO:0005736">
    <property type="term" value="C:RNA polymerase I complex"/>
    <property type="evidence" value="ECO:0007669"/>
    <property type="project" value="TreeGrafter"/>
</dbReference>
<evidence type="ECO:0000259" key="7">
    <source>
        <dbReference type="Pfam" id="PF17875"/>
    </source>
</evidence>
<evidence type="ECO:0000256" key="2">
    <source>
        <dbReference type="ARBA" id="ARBA00022478"/>
    </source>
</evidence>
<dbReference type="STRING" id="196109.A0A136ISG3"/>
<dbReference type="AlphaFoldDB" id="A0A136ISG3"/>
<keyword evidence="2 5" id="KW-0240">DNA-directed RNA polymerase</keyword>